<dbReference type="OrthoDB" id="9771118at2"/>
<keyword evidence="3" id="KW-1185">Reference proteome</keyword>
<dbReference type="InterPro" id="IPR017740">
    <property type="entry name" value="TssA-like"/>
</dbReference>
<dbReference type="KEGG" id="oai:OLEAN_C26000"/>
<dbReference type="PANTHER" id="PTHR37951:SF1">
    <property type="entry name" value="TYPE VI SECRETION SYSTEM COMPONENT TSSA1"/>
    <property type="match status" value="1"/>
</dbReference>
<gene>
    <name evidence="2" type="ORF">OLEAN_C26000</name>
</gene>
<organism evidence="2 3">
    <name type="scientific">Oleispira antarctica RB-8</name>
    <dbReference type="NCBI Taxonomy" id="698738"/>
    <lineage>
        <taxon>Bacteria</taxon>
        <taxon>Pseudomonadati</taxon>
        <taxon>Pseudomonadota</taxon>
        <taxon>Gammaproteobacteria</taxon>
        <taxon>Oceanospirillales</taxon>
        <taxon>Oceanospirillaceae</taxon>
        <taxon>Oleispira</taxon>
    </lineage>
</organism>
<proteinExistence type="predicted"/>
<dbReference type="NCBIfam" id="TIGR03363">
    <property type="entry name" value="VI_chp_8"/>
    <property type="match status" value="1"/>
</dbReference>
<evidence type="ECO:0000259" key="1">
    <source>
        <dbReference type="Pfam" id="PF06812"/>
    </source>
</evidence>
<dbReference type="EMBL" id="FO203512">
    <property type="protein sequence ID" value="CCK76776.1"/>
    <property type="molecule type" value="Genomic_DNA"/>
</dbReference>
<feature type="domain" description="ImpA N-terminal" evidence="1">
    <location>
        <begin position="7"/>
        <end position="129"/>
    </location>
</feature>
<dbReference type="AlphaFoldDB" id="R4YNU4"/>
<dbReference type="STRING" id="698738.OLEAN_C26000"/>
<dbReference type="Proteomes" id="UP000032749">
    <property type="component" value="Chromosome"/>
</dbReference>
<dbReference type="HOGENOM" id="CLU_060104_0_0_6"/>
<dbReference type="Pfam" id="PF06812">
    <property type="entry name" value="ImpA_N"/>
    <property type="match status" value="1"/>
</dbReference>
<evidence type="ECO:0000313" key="2">
    <source>
        <dbReference type="EMBL" id="CCK76776.1"/>
    </source>
</evidence>
<accession>R4YNU4</accession>
<reference evidence="2 3" key="1">
    <citation type="journal article" date="2013" name="Nat. Commun.">
        <title>Genome sequence and functional genomic analysis of the oil-degrading bacterium Oleispira antarctica.</title>
        <authorList>
            <person name="Kube M."/>
            <person name="Chernikova T.N."/>
            <person name="Al-Ramahi Y."/>
            <person name="Beloqui A."/>
            <person name="Lopez-Cortez N."/>
            <person name="Guazzaroni M.E."/>
            <person name="Heipieper H.J."/>
            <person name="Klages S."/>
            <person name="Kotsyurbenko O.R."/>
            <person name="Langer I."/>
            <person name="Nechitaylo T.Y."/>
            <person name="Lunsdorf H."/>
            <person name="Fernandez M."/>
            <person name="Juarez S."/>
            <person name="Ciordia S."/>
            <person name="Singer A."/>
            <person name="Kagan O."/>
            <person name="Egorova O."/>
            <person name="Petit P.A."/>
            <person name="Stogios P."/>
            <person name="Kim Y."/>
            <person name="Tchigvintsev A."/>
            <person name="Flick R."/>
            <person name="Denaro R."/>
            <person name="Genovese M."/>
            <person name="Albar J.P."/>
            <person name="Reva O.N."/>
            <person name="Martinez-Gomariz M."/>
            <person name="Tran H."/>
            <person name="Ferrer M."/>
            <person name="Savchenko A."/>
            <person name="Yakunin A.F."/>
            <person name="Yakimov M.M."/>
            <person name="Golyshina O.V."/>
            <person name="Reinhardt R."/>
            <person name="Golyshin P.N."/>
        </authorList>
    </citation>
    <scope>NUCLEOTIDE SEQUENCE [LARGE SCALE GENOMIC DNA]</scope>
</reference>
<dbReference type="PANTHER" id="PTHR37951">
    <property type="entry name" value="CYTOPLASMIC PROTEIN-RELATED"/>
    <property type="match status" value="1"/>
</dbReference>
<dbReference type="InterPro" id="IPR010657">
    <property type="entry name" value="ImpA_N"/>
</dbReference>
<evidence type="ECO:0000313" key="3">
    <source>
        <dbReference type="Proteomes" id="UP000032749"/>
    </source>
</evidence>
<sequence>MFEKFTEEVSLDLPCGPFIDDDEALEDDFVMLESIARINQESLTLDGDDENVDWRDMLARCEDLAKQTKDVRVYVFLAQAALQLKRLPGLASAVQLIKKTLSSYWAEAHPILDDAKDETPWRIMTLNELSGDSLISLLTAMPIVESKQAGRFTLRDIRLARGEILLVEGSEEIIPEMGLVEAAFQECEQEVLSASLSFVNQIQDDLTQLQDQLTTSECSHARYDWDKLISDLKYISGVYSKYVSVAVEVEEMIENEPDNESGANDMQVIVKSTGINNRTDVLEALGRICEYYEKYEPSSPVPILVERTKKLVTMDFMSIMKELSPDGVKQVELIAGVDADS</sequence>
<name>R4YNU4_OLEAN</name>
<protein>
    <recommendedName>
        <fullName evidence="1">ImpA N-terminal domain-containing protein</fullName>
    </recommendedName>
</protein>